<protein>
    <submittedName>
        <fullName evidence="1">Uncharacterized protein</fullName>
    </submittedName>
</protein>
<dbReference type="EMBL" id="CACSLK010009714">
    <property type="protein sequence ID" value="CAA0811997.1"/>
    <property type="molecule type" value="Genomic_DNA"/>
</dbReference>
<proteinExistence type="predicted"/>
<reference evidence="1" key="1">
    <citation type="submission" date="2019-12" db="EMBL/GenBank/DDBJ databases">
        <authorList>
            <person name="Scholes J."/>
        </authorList>
    </citation>
    <scope>NUCLEOTIDE SEQUENCE</scope>
</reference>
<feature type="non-terminal residue" evidence="1">
    <location>
        <position position="87"/>
    </location>
</feature>
<comment type="caution">
    <text evidence="1">The sequence shown here is derived from an EMBL/GenBank/DDBJ whole genome shotgun (WGS) entry which is preliminary data.</text>
</comment>
<organism evidence="1 2">
    <name type="scientific">Striga hermonthica</name>
    <name type="common">Purple witchweed</name>
    <name type="synonym">Buchnera hermonthica</name>
    <dbReference type="NCBI Taxonomy" id="68872"/>
    <lineage>
        <taxon>Eukaryota</taxon>
        <taxon>Viridiplantae</taxon>
        <taxon>Streptophyta</taxon>
        <taxon>Embryophyta</taxon>
        <taxon>Tracheophyta</taxon>
        <taxon>Spermatophyta</taxon>
        <taxon>Magnoliopsida</taxon>
        <taxon>eudicotyledons</taxon>
        <taxon>Gunneridae</taxon>
        <taxon>Pentapetalae</taxon>
        <taxon>asterids</taxon>
        <taxon>lamiids</taxon>
        <taxon>Lamiales</taxon>
        <taxon>Orobanchaceae</taxon>
        <taxon>Buchnereae</taxon>
        <taxon>Striga</taxon>
    </lineage>
</organism>
<dbReference type="Proteomes" id="UP001153555">
    <property type="component" value="Unassembled WGS sequence"/>
</dbReference>
<keyword evidence="2" id="KW-1185">Reference proteome</keyword>
<evidence type="ECO:0000313" key="2">
    <source>
        <dbReference type="Proteomes" id="UP001153555"/>
    </source>
</evidence>
<evidence type="ECO:0000313" key="1">
    <source>
        <dbReference type="EMBL" id="CAA0811997.1"/>
    </source>
</evidence>
<sequence>LAGGAITFTKWGVQSNPNLTSGRQDRHHRLGPRLDVNRCATVAKRVMNRTGQHIICPINVLAKSHTCIQTMGKATVPLQDHSVGIRN</sequence>
<gene>
    <name evidence="1" type="ORF">SHERM_12816</name>
</gene>
<accession>A0A9N7MQP6</accession>
<name>A0A9N7MQP6_STRHE</name>
<dbReference type="AlphaFoldDB" id="A0A9N7MQP6"/>
<feature type="non-terminal residue" evidence="1">
    <location>
        <position position="1"/>
    </location>
</feature>